<dbReference type="AlphaFoldDB" id="A0A2J6QWZ7"/>
<name>A0A2J6QWZ7_HYAVF</name>
<protein>
    <submittedName>
        <fullName evidence="1">Uncharacterized protein</fullName>
    </submittedName>
</protein>
<dbReference type="EMBL" id="KZ613965">
    <property type="protein sequence ID" value="PMD30784.1"/>
    <property type="molecule type" value="Genomic_DNA"/>
</dbReference>
<gene>
    <name evidence="1" type="ORF">L207DRAFT_537631</name>
</gene>
<evidence type="ECO:0000313" key="2">
    <source>
        <dbReference type="Proteomes" id="UP000235786"/>
    </source>
</evidence>
<sequence>MYIIVTTVLGVANGGHDLGTYKAFELCVTLIYQHMMFMLSRATPELHTASPTSTTIQQRRSGQLGLPFRNGFISWVAVPAFTEPGKCDVKLFILHPGEMAFVPFERQRRSPGGIGLPHGPWSWSYASKHRVRGAAKQNASSSTALDQICQAFKIPTSKEYKIERLRLCSGAPEHRPLRLDNFSSTDYHSIYSTTSSSVHWQDTRKETLSRRQAGQQNCQLEAYFYSRSCTSTSVANVFKPPSSTQHIITAALRAFASAERSYRVRYATHSNRRAISDRVVEVLQ</sequence>
<organism evidence="1 2">
    <name type="scientific">Hyaloscypha variabilis (strain UAMH 11265 / GT02V1 / F)</name>
    <name type="common">Meliniomyces variabilis</name>
    <dbReference type="NCBI Taxonomy" id="1149755"/>
    <lineage>
        <taxon>Eukaryota</taxon>
        <taxon>Fungi</taxon>
        <taxon>Dikarya</taxon>
        <taxon>Ascomycota</taxon>
        <taxon>Pezizomycotina</taxon>
        <taxon>Leotiomycetes</taxon>
        <taxon>Helotiales</taxon>
        <taxon>Hyaloscyphaceae</taxon>
        <taxon>Hyaloscypha</taxon>
        <taxon>Hyaloscypha variabilis</taxon>
    </lineage>
</organism>
<reference evidence="1 2" key="1">
    <citation type="submission" date="2016-04" db="EMBL/GenBank/DDBJ databases">
        <title>A degradative enzymes factory behind the ericoid mycorrhizal symbiosis.</title>
        <authorList>
            <consortium name="DOE Joint Genome Institute"/>
            <person name="Martino E."/>
            <person name="Morin E."/>
            <person name="Grelet G."/>
            <person name="Kuo A."/>
            <person name="Kohler A."/>
            <person name="Daghino S."/>
            <person name="Barry K."/>
            <person name="Choi C."/>
            <person name="Cichocki N."/>
            <person name="Clum A."/>
            <person name="Copeland A."/>
            <person name="Hainaut M."/>
            <person name="Haridas S."/>
            <person name="Labutti K."/>
            <person name="Lindquist E."/>
            <person name="Lipzen A."/>
            <person name="Khouja H.-R."/>
            <person name="Murat C."/>
            <person name="Ohm R."/>
            <person name="Olson A."/>
            <person name="Spatafora J."/>
            <person name="Veneault-Fourrey C."/>
            <person name="Henrissat B."/>
            <person name="Grigoriev I."/>
            <person name="Martin F."/>
            <person name="Perotto S."/>
        </authorList>
    </citation>
    <scope>NUCLEOTIDE SEQUENCE [LARGE SCALE GENOMIC DNA]</scope>
    <source>
        <strain evidence="1 2">F</strain>
    </source>
</reference>
<keyword evidence="2" id="KW-1185">Reference proteome</keyword>
<dbReference type="Proteomes" id="UP000235786">
    <property type="component" value="Unassembled WGS sequence"/>
</dbReference>
<accession>A0A2J6QWZ7</accession>
<proteinExistence type="predicted"/>
<evidence type="ECO:0000313" key="1">
    <source>
        <dbReference type="EMBL" id="PMD30784.1"/>
    </source>
</evidence>